<keyword evidence="1" id="KW-0732">Signal</keyword>
<evidence type="ECO:0000313" key="2">
    <source>
        <dbReference type="EMBL" id="MBE8715161.1"/>
    </source>
</evidence>
<gene>
    <name evidence="2" type="ORF">C4F49_15870</name>
</gene>
<dbReference type="RefSeq" id="WP_196937011.1">
    <property type="nucleotide sequence ID" value="NZ_MU158698.1"/>
</dbReference>
<keyword evidence="3" id="KW-1185">Reference proteome</keyword>
<proteinExistence type="predicted"/>
<reference evidence="2" key="1">
    <citation type="submission" date="2018-02" db="EMBL/GenBank/DDBJ databases">
        <authorList>
            <person name="Vasarhelyi B.M."/>
            <person name="Deshmukh S."/>
            <person name="Balint B."/>
            <person name="Kukolya J."/>
        </authorList>
    </citation>
    <scope>NUCLEOTIDE SEQUENCE</scope>
    <source>
        <strain evidence="2">KB22</strain>
    </source>
</reference>
<name>A0A928V1A7_9SPHI</name>
<feature type="signal peptide" evidence="1">
    <location>
        <begin position="1"/>
        <end position="20"/>
    </location>
</feature>
<dbReference type="Gene3D" id="3.90.1720.10">
    <property type="entry name" value="endopeptidase domain like (from Nostoc punctiforme)"/>
    <property type="match status" value="1"/>
</dbReference>
<dbReference type="SUPFAM" id="SSF54001">
    <property type="entry name" value="Cysteine proteinases"/>
    <property type="match status" value="1"/>
</dbReference>
<dbReference type="NCBIfam" id="NF007458">
    <property type="entry name" value="PRK10030.1"/>
    <property type="match status" value="1"/>
</dbReference>
<evidence type="ECO:0000313" key="3">
    <source>
        <dbReference type="Proteomes" id="UP000616201"/>
    </source>
</evidence>
<dbReference type="Pfam" id="PF05708">
    <property type="entry name" value="Peptidase_C92"/>
    <property type="match status" value="1"/>
</dbReference>
<sequence length="223" mass="25324">MKRSSIVFILLALITFKSFGAGSITESASSIRYLISTTKIDESKLKEGDLIFHESVSEFSTAIQLATNSIYSHCGILVKENNRFYVLEAIQPVGKTLLADWIARGKDGKYVIKRLKEAEQLLTVPMLNKIKEVGKSFEGKDYDSWFAWSDSKIYCSELIWKIYKRAANIEIGKLEKLKDFDFSSDLAKKYVKLLYGDNLPKNETVISPISMFNSDLLYTISKN</sequence>
<dbReference type="InterPro" id="IPR038765">
    <property type="entry name" value="Papain-like_cys_pep_sf"/>
</dbReference>
<dbReference type="AlphaFoldDB" id="A0A928V1A7"/>
<dbReference type="InterPro" id="IPR024453">
    <property type="entry name" value="Peptidase_C92"/>
</dbReference>
<protein>
    <submittedName>
        <fullName evidence="2">Peptidoglycan peptidase</fullName>
    </submittedName>
</protein>
<evidence type="ECO:0000256" key="1">
    <source>
        <dbReference type="SAM" id="SignalP"/>
    </source>
</evidence>
<comment type="caution">
    <text evidence="2">The sequence shown here is derived from an EMBL/GenBank/DDBJ whole genome shotgun (WGS) entry which is preliminary data.</text>
</comment>
<accession>A0A928V1A7</accession>
<dbReference type="EMBL" id="PRDK01000009">
    <property type="protein sequence ID" value="MBE8715161.1"/>
    <property type="molecule type" value="Genomic_DNA"/>
</dbReference>
<dbReference type="Proteomes" id="UP000616201">
    <property type="component" value="Unassembled WGS sequence"/>
</dbReference>
<organism evidence="2 3">
    <name type="scientific">Sphingobacterium hungaricum</name>
    <dbReference type="NCBI Taxonomy" id="2082723"/>
    <lineage>
        <taxon>Bacteria</taxon>
        <taxon>Pseudomonadati</taxon>
        <taxon>Bacteroidota</taxon>
        <taxon>Sphingobacteriia</taxon>
        <taxon>Sphingobacteriales</taxon>
        <taxon>Sphingobacteriaceae</taxon>
        <taxon>Sphingobacterium</taxon>
    </lineage>
</organism>
<feature type="chain" id="PRO_5037311012" evidence="1">
    <location>
        <begin position="21"/>
        <end position="223"/>
    </location>
</feature>